<reference evidence="2 3" key="1">
    <citation type="submission" date="2023-12" db="EMBL/GenBank/DDBJ databases">
        <title>Amycolatopsis sp. V23-08.</title>
        <authorList>
            <person name="Somphong A."/>
        </authorList>
    </citation>
    <scope>NUCLEOTIDE SEQUENCE [LARGE SCALE GENOMIC DNA]</scope>
    <source>
        <strain evidence="2 3">V23-08</strain>
    </source>
</reference>
<accession>A0ABU5R294</accession>
<name>A0ABU5R294_9PSEU</name>
<sequence length="204" mass="21670">MTQTTSTSFLDISLPTDDKTWRVATLGPAGTSSEQAAKFLIGRLNPDLDEPDLSLLPSYEEASEAVLHGFADLLLVANAYHAVSEFYMDTRLVLAGAYHFETPLYGIATVPGRTLDGPVRIASHPAPVPLIKQLVPGHLTVTEVVLARSTSAAALAAQSGEVDAALTTQPAAEQYGLTFVSPTRPISMLWSVFRTADLAVHPAA</sequence>
<dbReference type="SUPFAM" id="SSF53850">
    <property type="entry name" value="Periplasmic binding protein-like II"/>
    <property type="match status" value="1"/>
</dbReference>
<dbReference type="InterPro" id="IPR001086">
    <property type="entry name" value="Preph_deHydtase"/>
</dbReference>
<evidence type="ECO:0000259" key="1">
    <source>
        <dbReference type="Pfam" id="PF00800"/>
    </source>
</evidence>
<proteinExistence type="predicted"/>
<feature type="domain" description="Prephenate dehydratase" evidence="1">
    <location>
        <begin position="23"/>
        <end position="180"/>
    </location>
</feature>
<gene>
    <name evidence="2" type="ORF">VA596_12335</name>
</gene>
<organism evidence="2 3">
    <name type="scientific">Amycolatopsis heterodermiae</name>
    <dbReference type="NCBI Taxonomy" id="3110235"/>
    <lineage>
        <taxon>Bacteria</taxon>
        <taxon>Bacillati</taxon>
        <taxon>Actinomycetota</taxon>
        <taxon>Actinomycetes</taxon>
        <taxon>Pseudonocardiales</taxon>
        <taxon>Pseudonocardiaceae</taxon>
        <taxon>Amycolatopsis</taxon>
    </lineage>
</organism>
<protein>
    <recommendedName>
        <fullName evidence="1">Prephenate dehydratase domain-containing protein</fullName>
    </recommendedName>
</protein>
<dbReference type="RefSeq" id="WP_323326368.1">
    <property type="nucleotide sequence ID" value="NZ_JAYFSI010000002.1"/>
</dbReference>
<evidence type="ECO:0000313" key="2">
    <source>
        <dbReference type="EMBL" id="MEA5360326.1"/>
    </source>
</evidence>
<comment type="caution">
    <text evidence="2">The sequence shown here is derived from an EMBL/GenBank/DDBJ whole genome shotgun (WGS) entry which is preliminary data.</text>
</comment>
<dbReference type="Proteomes" id="UP001304298">
    <property type="component" value="Unassembled WGS sequence"/>
</dbReference>
<dbReference type="Pfam" id="PF00800">
    <property type="entry name" value="PDT"/>
    <property type="match status" value="1"/>
</dbReference>
<keyword evidence="3" id="KW-1185">Reference proteome</keyword>
<dbReference type="EMBL" id="JAYFSI010000002">
    <property type="protein sequence ID" value="MEA5360326.1"/>
    <property type="molecule type" value="Genomic_DNA"/>
</dbReference>
<evidence type="ECO:0000313" key="3">
    <source>
        <dbReference type="Proteomes" id="UP001304298"/>
    </source>
</evidence>